<dbReference type="Pfam" id="PF00005">
    <property type="entry name" value="ABC_tran"/>
    <property type="match status" value="1"/>
</dbReference>
<dbReference type="GO" id="GO:0015192">
    <property type="term" value="F:L-phenylalanine transmembrane transporter activity"/>
    <property type="evidence" value="ECO:0007669"/>
    <property type="project" value="TreeGrafter"/>
</dbReference>
<evidence type="ECO:0000256" key="1">
    <source>
        <dbReference type="ARBA" id="ARBA00022448"/>
    </source>
</evidence>
<dbReference type="Proteomes" id="UP000091926">
    <property type="component" value="Chromosome"/>
</dbReference>
<protein>
    <submittedName>
        <fullName evidence="6">ABC transporter ATP-binding protein</fullName>
    </submittedName>
</protein>
<keyword evidence="2" id="KW-1003">Cell membrane</keyword>
<evidence type="ECO:0000259" key="5">
    <source>
        <dbReference type="PROSITE" id="PS50893"/>
    </source>
</evidence>
<dbReference type="GO" id="GO:0042941">
    <property type="term" value="P:D-alanine transmembrane transport"/>
    <property type="evidence" value="ECO:0007669"/>
    <property type="project" value="TreeGrafter"/>
</dbReference>
<dbReference type="SUPFAM" id="SSF52540">
    <property type="entry name" value="P-loop containing nucleoside triphosphate hydrolases"/>
    <property type="match status" value="1"/>
</dbReference>
<reference evidence="6 7" key="1">
    <citation type="submission" date="2016-06" db="EMBL/GenBank/DDBJ databases">
        <title>Complete genome sequences of Bordetella bronchialis and Bordetella flabilis.</title>
        <authorList>
            <person name="LiPuma J.J."/>
            <person name="Spilker T."/>
        </authorList>
    </citation>
    <scope>NUCLEOTIDE SEQUENCE [LARGE SCALE GENOMIC DNA]</scope>
    <source>
        <strain evidence="6 7">AU10664</strain>
    </source>
</reference>
<dbReference type="AlphaFoldDB" id="A0A193GCQ5"/>
<evidence type="ECO:0000256" key="3">
    <source>
        <dbReference type="ARBA" id="ARBA00022741"/>
    </source>
</evidence>
<dbReference type="Pfam" id="PF12399">
    <property type="entry name" value="BCA_ABC_TP_C"/>
    <property type="match status" value="1"/>
</dbReference>
<name>A0A193GCQ5_9BORD</name>
<dbReference type="GO" id="GO:0005886">
    <property type="term" value="C:plasma membrane"/>
    <property type="evidence" value="ECO:0007669"/>
    <property type="project" value="TreeGrafter"/>
</dbReference>
<dbReference type="KEGG" id="bfz:BAU07_11260"/>
<dbReference type="OrthoDB" id="9781337at2"/>
<dbReference type="InterPro" id="IPR051120">
    <property type="entry name" value="ABC_AA/LPS_Transport"/>
</dbReference>
<evidence type="ECO:0000256" key="2">
    <source>
        <dbReference type="ARBA" id="ARBA00022475"/>
    </source>
</evidence>
<dbReference type="PANTHER" id="PTHR45772">
    <property type="entry name" value="CONSERVED COMPONENT OF ABC TRANSPORTER FOR NATURAL AMINO ACIDS-RELATED"/>
    <property type="match status" value="1"/>
</dbReference>
<keyword evidence="7" id="KW-1185">Reference proteome</keyword>
<evidence type="ECO:0000313" key="7">
    <source>
        <dbReference type="Proteomes" id="UP000091926"/>
    </source>
</evidence>
<dbReference type="FunFam" id="3.40.50.300:FF:000421">
    <property type="entry name" value="Branched-chain amino acid ABC transporter ATP-binding protein"/>
    <property type="match status" value="1"/>
</dbReference>
<dbReference type="Gene3D" id="3.40.50.300">
    <property type="entry name" value="P-loop containing nucleotide triphosphate hydrolases"/>
    <property type="match status" value="1"/>
</dbReference>
<dbReference type="GO" id="GO:1903806">
    <property type="term" value="P:L-isoleucine import across plasma membrane"/>
    <property type="evidence" value="ECO:0007669"/>
    <property type="project" value="TreeGrafter"/>
</dbReference>
<dbReference type="GO" id="GO:1903805">
    <property type="term" value="P:L-valine import across plasma membrane"/>
    <property type="evidence" value="ECO:0007669"/>
    <property type="project" value="TreeGrafter"/>
</dbReference>
<dbReference type="InterPro" id="IPR003439">
    <property type="entry name" value="ABC_transporter-like_ATP-bd"/>
</dbReference>
<keyword evidence="2" id="KW-0472">Membrane</keyword>
<dbReference type="CDD" id="cd03219">
    <property type="entry name" value="ABC_Mj1267_LivG_branched"/>
    <property type="match status" value="1"/>
</dbReference>
<evidence type="ECO:0000256" key="4">
    <source>
        <dbReference type="ARBA" id="ARBA00022840"/>
    </source>
</evidence>
<dbReference type="PANTHER" id="PTHR45772:SF7">
    <property type="entry name" value="AMINO ACID ABC TRANSPORTER ATP-BINDING PROTEIN"/>
    <property type="match status" value="1"/>
</dbReference>
<dbReference type="GO" id="GO:0015808">
    <property type="term" value="P:L-alanine transport"/>
    <property type="evidence" value="ECO:0007669"/>
    <property type="project" value="TreeGrafter"/>
</dbReference>
<organism evidence="6 7">
    <name type="scientific">Bordetella flabilis</name>
    <dbReference type="NCBI Taxonomy" id="463014"/>
    <lineage>
        <taxon>Bacteria</taxon>
        <taxon>Pseudomonadati</taxon>
        <taxon>Pseudomonadota</taxon>
        <taxon>Betaproteobacteria</taxon>
        <taxon>Burkholderiales</taxon>
        <taxon>Alcaligenaceae</taxon>
        <taxon>Bordetella</taxon>
    </lineage>
</organism>
<dbReference type="InterPro" id="IPR032823">
    <property type="entry name" value="BCA_ABC_TP_C"/>
</dbReference>
<evidence type="ECO:0000313" key="6">
    <source>
        <dbReference type="EMBL" id="ANN77605.1"/>
    </source>
</evidence>
<dbReference type="GO" id="GO:0005524">
    <property type="term" value="F:ATP binding"/>
    <property type="evidence" value="ECO:0007669"/>
    <property type="project" value="UniProtKB-KW"/>
</dbReference>
<dbReference type="InterPro" id="IPR003593">
    <property type="entry name" value="AAA+_ATPase"/>
</dbReference>
<sequence>MSVLLQVRDLSKSFGGLKAVSGLTFEVAQGEIMGLIGPNGAGKSTAFNLISGALRPSSGSVAFRGKEIAGLAPSKVVRHGLARTFQSASVYPDATVAENVFRGAISTLETSFMGQLARTRAFRHAMQDLQRHTDEVLAITGLERFRDQPAGGLPYGYQKRLGVAIGLATRPALLLLDEPAAGLNPEECADFGRLLKRLRSEYKLTLLFVEHHMALVMDTCERIVVLVQGRKIAEGTPEQIRRDPGVVEAYLGTPQHADA</sequence>
<feature type="domain" description="ABC transporter" evidence="5">
    <location>
        <begin position="5"/>
        <end position="253"/>
    </location>
</feature>
<keyword evidence="3" id="KW-0547">Nucleotide-binding</keyword>
<dbReference type="EMBL" id="CP016172">
    <property type="protein sequence ID" value="ANN77605.1"/>
    <property type="molecule type" value="Genomic_DNA"/>
</dbReference>
<dbReference type="STRING" id="463014.BAU07_11260"/>
<gene>
    <name evidence="6" type="ORF">BAU07_11260</name>
</gene>
<proteinExistence type="predicted"/>
<dbReference type="GO" id="GO:0005304">
    <property type="term" value="F:L-valine transmembrane transporter activity"/>
    <property type="evidence" value="ECO:0007669"/>
    <property type="project" value="TreeGrafter"/>
</dbReference>
<dbReference type="InterPro" id="IPR027417">
    <property type="entry name" value="P-loop_NTPase"/>
</dbReference>
<dbReference type="PROSITE" id="PS50893">
    <property type="entry name" value="ABC_TRANSPORTER_2"/>
    <property type="match status" value="1"/>
</dbReference>
<dbReference type="GO" id="GO:0015188">
    <property type="term" value="F:L-isoleucine transmembrane transporter activity"/>
    <property type="evidence" value="ECO:0007669"/>
    <property type="project" value="TreeGrafter"/>
</dbReference>
<dbReference type="GO" id="GO:0016887">
    <property type="term" value="F:ATP hydrolysis activity"/>
    <property type="evidence" value="ECO:0007669"/>
    <property type="project" value="InterPro"/>
</dbReference>
<keyword evidence="4 6" id="KW-0067">ATP-binding</keyword>
<keyword evidence="1" id="KW-0813">Transport</keyword>
<dbReference type="SMART" id="SM00382">
    <property type="entry name" value="AAA"/>
    <property type="match status" value="1"/>
</dbReference>
<dbReference type="RefSeq" id="WP_066657420.1">
    <property type="nucleotide sequence ID" value="NZ_CBCSCL010000006.1"/>
</dbReference>
<accession>A0A193GCQ5</accession>